<organism evidence="2">
    <name type="scientific">Thiothrix subterranea</name>
    <dbReference type="NCBI Taxonomy" id="2735563"/>
    <lineage>
        <taxon>Bacteria</taxon>
        <taxon>Pseudomonadati</taxon>
        <taxon>Pseudomonadota</taxon>
        <taxon>Gammaproteobacteria</taxon>
        <taxon>Thiotrichales</taxon>
        <taxon>Thiotrichaceae</taxon>
        <taxon>Thiothrix</taxon>
    </lineage>
</organism>
<dbReference type="Proteomes" id="UP001229862">
    <property type="component" value="Chromosome"/>
</dbReference>
<keyword evidence="3" id="KW-1185">Reference proteome</keyword>
<dbReference type="EMBL" id="CP133217">
    <property type="protein sequence ID" value="WML85981.1"/>
    <property type="molecule type" value="Genomic_DNA"/>
</dbReference>
<protein>
    <submittedName>
        <fullName evidence="2">Uncharacterized protein</fullName>
    </submittedName>
</protein>
<dbReference type="Proteomes" id="UP001223336">
    <property type="component" value="Unassembled WGS sequence"/>
</dbReference>
<accession>A0AA51MPQ7</accession>
<proteinExistence type="predicted"/>
<reference evidence="2 3" key="1">
    <citation type="submission" date="2023-08" db="EMBL/GenBank/DDBJ databases">
        <title>New molecular markers tilS and rpoB for phylogenetic and monitoring studies of the genus Thiothrix biodiversity.</title>
        <authorList>
            <person name="Ravin N.V."/>
            <person name="Smolyakov D."/>
            <person name="Markov N.D."/>
            <person name="Beletsky A.V."/>
            <person name="Mardanov A.V."/>
            <person name="Rudenko T.S."/>
            <person name="Grabovich M.Y."/>
        </authorList>
    </citation>
    <scope>NUCLEOTIDE SEQUENCE</scope>
    <source>
        <strain evidence="2">DNT52</strain>
        <strain evidence="1 3">H33</strain>
    </source>
</reference>
<name>A0AA51MPQ7_9GAMM</name>
<gene>
    <name evidence="1" type="ORF">RCC75_20795</name>
    <name evidence="2" type="ORF">RCG00_16975</name>
</gene>
<evidence type="ECO:0000313" key="1">
    <source>
        <dbReference type="EMBL" id="MDQ5770980.1"/>
    </source>
</evidence>
<dbReference type="AlphaFoldDB" id="A0AA51MPQ7"/>
<dbReference type="RefSeq" id="WP_308136627.1">
    <property type="nucleotide sequence ID" value="NZ_CP133197.1"/>
</dbReference>
<sequence>MTETRKAGRPLGAKNKHPQVLRIDIKLTDTKGTKPMQQMTISELGKHIETSHNALVKLEGCISALTSVAEIQDSLPDIQRVLDSLKSTKQNHLDEYKKRVDFKKPYEKVCFDVAIKFASNPQNIALMLERGKQDVLDRRIKFQQAGMSEADSVAFVPDFDATERLAEIEKRRVIADSWKRFAATGLEADLPENAAEMLEAFGSYQEYVPSGVFGRPISVMEG</sequence>
<evidence type="ECO:0000313" key="2">
    <source>
        <dbReference type="EMBL" id="WML85981.1"/>
    </source>
</evidence>
<evidence type="ECO:0000313" key="3">
    <source>
        <dbReference type="Proteomes" id="UP001223336"/>
    </source>
</evidence>
<dbReference type="EMBL" id="JAVFKN010000051">
    <property type="protein sequence ID" value="MDQ5770980.1"/>
    <property type="molecule type" value="Genomic_DNA"/>
</dbReference>